<accession>A0A3M8AAP1</accession>
<name>A0A3M8AAP1_9MICO</name>
<keyword evidence="3 6" id="KW-0808">Transferase</keyword>
<dbReference type="InterPro" id="IPR050194">
    <property type="entry name" value="Glycosyltransferase_grp1"/>
</dbReference>
<evidence type="ECO:0000256" key="2">
    <source>
        <dbReference type="ARBA" id="ARBA00022676"/>
    </source>
</evidence>
<comment type="caution">
    <text evidence="6">The sequence shown here is derived from an EMBL/GenBank/DDBJ whole genome shotgun (WGS) entry which is preliminary data.</text>
</comment>
<sequence>MAEPRVAIAYDCLYPVHTGGGERVYRRMAELLVERGAKVSYVTRADWPTDAAPRAPFDLVGVWRGRIHDASGTRTASSALAFASALFRHFVRHRGSYDLVVVAALPVLNVFAVRLALLGARTRIAVDWLEVWPYRKWRSYAGAITGTIAWVLQSLAVHLGDVLTVNSGFTRERLRRYRPQADPIVLGLVDLVGAEPDATVVPPEPPSLLFVGRHIPDKRLEALPAALAHARREVPGLVARVAGSGPETERARVAAEEAGVADAVEFVGRVSDDELRRLYLESSVLVNPSAREGFGLVVAEAAAAATPSVVVAGEDNAAAELVVAGVNGAISDDVSAAALGGAILRVLRGGRRLRASTLAWFDAERVDRGLGRSVDELLDRLAMLERSP</sequence>
<dbReference type="OrthoDB" id="9806887at2"/>
<dbReference type="PANTHER" id="PTHR45947">
    <property type="entry name" value="SULFOQUINOVOSYL TRANSFERASE SQD2"/>
    <property type="match status" value="1"/>
</dbReference>
<dbReference type="Pfam" id="PF13579">
    <property type="entry name" value="Glyco_trans_4_4"/>
    <property type="match status" value="1"/>
</dbReference>
<dbReference type="Gene3D" id="3.40.50.2000">
    <property type="entry name" value="Glycogen Phosphorylase B"/>
    <property type="match status" value="2"/>
</dbReference>
<dbReference type="InterPro" id="IPR028098">
    <property type="entry name" value="Glyco_trans_4-like_N"/>
</dbReference>
<evidence type="ECO:0000313" key="7">
    <source>
        <dbReference type="Proteomes" id="UP000275048"/>
    </source>
</evidence>
<protein>
    <recommendedName>
        <fullName evidence="1">D-inositol 3-phosphate glycosyltransferase</fullName>
    </recommendedName>
</protein>
<evidence type="ECO:0000313" key="6">
    <source>
        <dbReference type="EMBL" id="RNB48218.1"/>
    </source>
</evidence>
<proteinExistence type="predicted"/>
<gene>
    <name evidence="6" type="ORF">EDM22_11415</name>
</gene>
<feature type="domain" description="Glycosyl transferase family 1" evidence="4">
    <location>
        <begin position="199"/>
        <end position="350"/>
    </location>
</feature>
<keyword evidence="7" id="KW-1185">Reference proteome</keyword>
<dbReference type="Proteomes" id="UP000275048">
    <property type="component" value="Unassembled WGS sequence"/>
</dbReference>
<dbReference type="InterPro" id="IPR001296">
    <property type="entry name" value="Glyco_trans_1"/>
</dbReference>
<evidence type="ECO:0000256" key="3">
    <source>
        <dbReference type="ARBA" id="ARBA00022679"/>
    </source>
</evidence>
<feature type="domain" description="Glycosyltransferase subfamily 4-like N-terminal" evidence="5">
    <location>
        <begin position="19"/>
        <end position="185"/>
    </location>
</feature>
<dbReference type="AlphaFoldDB" id="A0A3M8AAP1"/>
<dbReference type="EMBL" id="RHHB01000021">
    <property type="protein sequence ID" value="RNB48218.1"/>
    <property type="molecule type" value="Genomic_DNA"/>
</dbReference>
<evidence type="ECO:0000259" key="5">
    <source>
        <dbReference type="Pfam" id="PF13579"/>
    </source>
</evidence>
<dbReference type="CDD" id="cd03801">
    <property type="entry name" value="GT4_PimA-like"/>
    <property type="match status" value="1"/>
</dbReference>
<keyword evidence="2" id="KW-0328">Glycosyltransferase</keyword>
<reference evidence="6 7" key="1">
    <citation type="submission" date="2018-10" db="EMBL/GenBank/DDBJ databases">
        <title>Isolation, diversity and antibacterial activity of antinobacteria from the wheat rhizosphere soil.</title>
        <authorList>
            <person name="Sun T."/>
        </authorList>
    </citation>
    <scope>NUCLEOTIDE SEQUENCE [LARGE SCALE GENOMIC DNA]</scope>
    <source>
        <strain evidence="6 7">SJ-23</strain>
    </source>
</reference>
<dbReference type="GO" id="GO:0016758">
    <property type="term" value="F:hexosyltransferase activity"/>
    <property type="evidence" value="ECO:0007669"/>
    <property type="project" value="TreeGrafter"/>
</dbReference>
<dbReference type="PANTHER" id="PTHR45947:SF3">
    <property type="entry name" value="SULFOQUINOVOSYL TRANSFERASE SQD2"/>
    <property type="match status" value="1"/>
</dbReference>
<dbReference type="GO" id="GO:1901137">
    <property type="term" value="P:carbohydrate derivative biosynthetic process"/>
    <property type="evidence" value="ECO:0007669"/>
    <property type="project" value="UniProtKB-ARBA"/>
</dbReference>
<organism evidence="6 7">
    <name type="scientific">Agromyces tardus</name>
    <dbReference type="NCBI Taxonomy" id="2583849"/>
    <lineage>
        <taxon>Bacteria</taxon>
        <taxon>Bacillati</taxon>
        <taxon>Actinomycetota</taxon>
        <taxon>Actinomycetes</taxon>
        <taxon>Micrococcales</taxon>
        <taxon>Microbacteriaceae</taxon>
        <taxon>Agromyces</taxon>
    </lineage>
</organism>
<dbReference type="Pfam" id="PF00534">
    <property type="entry name" value="Glycos_transf_1"/>
    <property type="match status" value="1"/>
</dbReference>
<evidence type="ECO:0000256" key="1">
    <source>
        <dbReference type="ARBA" id="ARBA00021292"/>
    </source>
</evidence>
<dbReference type="RefSeq" id="WP_122937180.1">
    <property type="nucleotide sequence ID" value="NZ_JBHSNT010000059.1"/>
</dbReference>
<evidence type="ECO:0000259" key="4">
    <source>
        <dbReference type="Pfam" id="PF00534"/>
    </source>
</evidence>
<dbReference type="SUPFAM" id="SSF53756">
    <property type="entry name" value="UDP-Glycosyltransferase/glycogen phosphorylase"/>
    <property type="match status" value="1"/>
</dbReference>